<protein>
    <submittedName>
        <fullName evidence="1">Putative ovule protein</fullName>
    </submittedName>
</protein>
<reference evidence="1" key="1">
    <citation type="submission" date="2015-12" db="EMBL/GenBank/DDBJ databases">
        <title>Gene expression during late stages of embryo sac development: a critical building block for successful pollen-pistil interactions.</title>
        <authorList>
            <person name="Liu Y."/>
            <person name="Joly V."/>
            <person name="Sabar M."/>
            <person name="Matton D.P."/>
        </authorList>
    </citation>
    <scope>NUCLEOTIDE SEQUENCE</scope>
</reference>
<accession>A0A0V0GS41</accession>
<proteinExistence type="predicted"/>
<evidence type="ECO:0000313" key="1">
    <source>
        <dbReference type="EMBL" id="JAP10878.1"/>
    </source>
</evidence>
<name>A0A0V0GS41_SOLCH</name>
<organism evidence="1">
    <name type="scientific">Solanum chacoense</name>
    <name type="common">Chaco potato</name>
    <dbReference type="NCBI Taxonomy" id="4108"/>
    <lineage>
        <taxon>Eukaryota</taxon>
        <taxon>Viridiplantae</taxon>
        <taxon>Streptophyta</taxon>
        <taxon>Embryophyta</taxon>
        <taxon>Tracheophyta</taxon>
        <taxon>Spermatophyta</taxon>
        <taxon>Magnoliopsida</taxon>
        <taxon>eudicotyledons</taxon>
        <taxon>Gunneridae</taxon>
        <taxon>Pentapetalae</taxon>
        <taxon>asterids</taxon>
        <taxon>lamiids</taxon>
        <taxon>Solanales</taxon>
        <taxon>Solanaceae</taxon>
        <taxon>Solanoideae</taxon>
        <taxon>Solaneae</taxon>
        <taxon>Solanum</taxon>
    </lineage>
</organism>
<dbReference type="AlphaFoldDB" id="A0A0V0GS41"/>
<dbReference type="EMBL" id="GEDG01032304">
    <property type="protein sequence ID" value="JAP10878.1"/>
    <property type="molecule type" value="Transcribed_RNA"/>
</dbReference>
<sequence length="79" mass="9514">KWILERDSYFSLEARKLKIHPYKEILFAPALALDGECRRLKGEHELRFTLSMRHISERKAFLVMSLVGRFEKKLLRQIR</sequence>
<feature type="non-terminal residue" evidence="1">
    <location>
        <position position="1"/>
    </location>
</feature>